<proteinExistence type="predicted"/>
<comment type="caution">
    <text evidence="3">The sequence shown here is derived from an EMBL/GenBank/DDBJ whole genome shotgun (WGS) entry which is preliminary data.</text>
</comment>
<feature type="compositionally biased region" description="Polar residues" evidence="1">
    <location>
        <begin position="152"/>
        <end position="163"/>
    </location>
</feature>
<gene>
    <name evidence="3" type="ORF">Hamer_G029426</name>
</gene>
<feature type="signal peptide" evidence="2">
    <location>
        <begin position="1"/>
        <end position="20"/>
    </location>
</feature>
<name>A0A8J5JC01_HOMAM</name>
<keyword evidence="2" id="KW-0732">Signal</keyword>
<feature type="region of interest" description="Disordered" evidence="1">
    <location>
        <begin position="152"/>
        <end position="172"/>
    </location>
</feature>
<dbReference type="AlphaFoldDB" id="A0A8J5JC01"/>
<evidence type="ECO:0000313" key="3">
    <source>
        <dbReference type="EMBL" id="KAG7155295.1"/>
    </source>
</evidence>
<keyword evidence="4" id="KW-1185">Reference proteome</keyword>
<organism evidence="3 4">
    <name type="scientific">Homarus americanus</name>
    <name type="common">American lobster</name>
    <dbReference type="NCBI Taxonomy" id="6706"/>
    <lineage>
        <taxon>Eukaryota</taxon>
        <taxon>Metazoa</taxon>
        <taxon>Ecdysozoa</taxon>
        <taxon>Arthropoda</taxon>
        <taxon>Crustacea</taxon>
        <taxon>Multicrustacea</taxon>
        <taxon>Malacostraca</taxon>
        <taxon>Eumalacostraca</taxon>
        <taxon>Eucarida</taxon>
        <taxon>Decapoda</taxon>
        <taxon>Pleocyemata</taxon>
        <taxon>Astacidea</taxon>
        <taxon>Nephropoidea</taxon>
        <taxon>Nephropidae</taxon>
        <taxon>Homarus</taxon>
    </lineage>
</organism>
<accession>A0A8J5JC01</accession>
<evidence type="ECO:0000313" key="4">
    <source>
        <dbReference type="Proteomes" id="UP000747542"/>
    </source>
</evidence>
<feature type="chain" id="PRO_5035265714" evidence="2">
    <location>
        <begin position="21"/>
        <end position="172"/>
    </location>
</feature>
<reference evidence="3" key="1">
    <citation type="journal article" date="2021" name="Sci. Adv.">
        <title>The American lobster genome reveals insights on longevity, neural, and immune adaptations.</title>
        <authorList>
            <person name="Polinski J.M."/>
            <person name="Zimin A.V."/>
            <person name="Clark K.F."/>
            <person name="Kohn A.B."/>
            <person name="Sadowski N."/>
            <person name="Timp W."/>
            <person name="Ptitsyn A."/>
            <person name="Khanna P."/>
            <person name="Romanova D.Y."/>
            <person name="Williams P."/>
            <person name="Greenwood S.J."/>
            <person name="Moroz L.L."/>
            <person name="Walt D.R."/>
            <person name="Bodnar A.G."/>
        </authorList>
    </citation>
    <scope>NUCLEOTIDE SEQUENCE</scope>
    <source>
        <strain evidence="3">GMGI-L3</strain>
    </source>
</reference>
<sequence length="172" mass="19299">MRRTHLVLLIFPPPTILVLQKFQQNATKGPQGFLEVHDSLNKISIIESSNYCQESETSLLTLEPTSESQTLQQMSAHAGVSSEMLTDPLSEVFGDDTPAKIKLATKGSPIWILHLGSHLQGLTLVWVHWMGQHLGALWPHLFQPWRGQKSPISHSSSPYQQGNCKRHTNFKL</sequence>
<evidence type="ECO:0000256" key="1">
    <source>
        <dbReference type="SAM" id="MobiDB-lite"/>
    </source>
</evidence>
<protein>
    <submittedName>
        <fullName evidence="3">Uncharacterized protein</fullName>
    </submittedName>
</protein>
<dbReference type="Proteomes" id="UP000747542">
    <property type="component" value="Unassembled WGS sequence"/>
</dbReference>
<evidence type="ECO:0000256" key="2">
    <source>
        <dbReference type="SAM" id="SignalP"/>
    </source>
</evidence>
<dbReference type="EMBL" id="JAHLQT010042132">
    <property type="protein sequence ID" value="KAG7155295.1"/>
    <property type="molecule type" value="Genomic_DNA"/>
</dbReference>